<comment type="caution">
    <text evidence="3">The sequence shown here is derived from an EMBL/GenBank/DDBJ whole genome shotgun (WGS) entry which is preliminary data.</text>
</comment>
<evidence type="ECO:0000256" key="1">
    <source>
        <dbReference type="ARBA" id="ARBA00023002"/>
    </source>
</evidence>
<gene>
    <name evidence="3" type="ORF">ENN51_08330</name>
</gene>
<dbReference type="EMBL" id="DSBX01000321">
    <property type="protein sequence ID" value="HDR00271.1"/>
    <property type="molecule type" value="Genomic_DNA"/>
</dbReference>
<sequence>MSGWRNDREMTWCPGCGNFGILEALANALEELELAPEQLAVVSGIGQSGKLPHYLNCSYLHGLHGRALAHALGVRLAHPKLTVIAVGGDGDMYGEGGNH</sequence>
<keyword evidence="1" id="KW-0560">Oxidoreductase</keyword>
<feature type="non-terminal residue" evidence="3">
    <location>
        <position position="99"/>
    </location>
</feature>
<organism evidence="3">
    <name type="scientific">candidate division WOR-3 bacterium</name>
    <dbReference type="NCBI Taxonomy" id="2052148"/>
    <lineage>
        <taxon>Bacteria</taxon>
        <taxon>Bacteria division WOR-3</taxon>
    </lineage>
</organism>
<reference evidence="3" key="1">
    <citation type="journal article" date="2020" name="mSystems">
        <title>Genome- and Community-Level Interaction Insights into Carbon Utilization and Element Cycling Functions of Hydrothermarchaeota in Hydrothermal Sediment.</title>
        <authorList>
            <person name="Zhou Z."/>
            <person name="Liu Y."/>
            <person name="Xu W."/>
            <person name="Pan J."/>
            <person name="Luo Z.H."/>
            <person name="Li M."/>
        </authorList>
    </citation>
    <scope>NUCLEOTIDE SEQUENCE [LARGE SCALE GENOMIC DNA]</scope>
    <source>
        <strain evidence="3">SpSt-1182</strain>
    </source>
</reference>
<evidence type="ECO:0000259" key="2">
    <source>
        <dbReference type="Pfam" id="PF02775"/>
    </source>
</evidence>
<dbReference type="GO" id="GO:0016625">
    <property type="term" value="F:oxidoreductase activity, acting on the aldehyde or oxo group of donors, iron-sulfur protein as acceptor"/>
    <property type="evidence" value="ECO:0007669"/>
    <property type="project" value="UniProtKB-ARBA"/>
</dbReference>
<dbReference type="Pfam" id="PF02775">
    <property type="entry name" value="TPP_enzyme_C"/>
    <property type="match status" value="1"/>
</dbReference>
<dbReference type="GO" id="GO:0030976">
    <property type="term" value="F:thiamine pyrophosphate binding"/>
    <property type="evidence" value="ECO:0007669"/>
    <property type="project" value="InterPro"/>
</dbReference>
<feature type="domain" description="Thiamine pyrophosphate enzyme TPP-binding" evidence="2">
    <location>
        <begin position="50"/>
        <end position="95"/>
    </location>
</feature>
<protein>
    <submittedName>
        <fullName evidence="3">2-oxoacid ferredoxin oxidoreductase</fullName>
    </submittedName>
</protein>
<dbReference type="PANTHER" id="PTHR48084">
    <property type="entry name" value="2-OXOGLUTARATE OXIDOREDUCTASE SUBUNIT KORB-RELATED"/>
    <property type="match status" value="1"/>
</dbReference>
<proteinExistence type="predicted"/>
<dbReference type="AlphaFoldDB" id="A0A7V0T7I5"/>
<dbReference type="Gene3D" id="3.40.50.970">
    <property type="match status" value="1"/>
</dbReference>
<dbReference type="SUPFAM" id="SSF52518">
    <property type="entry name" value="Thiamin diphosphate-binding fold (THDP-binding)"/>
    <property type="match status" value="1"/>
</dbReference>
<dbReference type="InterPro" id="IPR011766">
    <property type="entry name" value="TPP_enzyme_TPP-bd"/>
</dbReference>
<accession>A0A7V0T7I5</accession>
<evidence type="ECO:0000313" key="3">
    <source>
        <dbReference type="EMBL" id="HDR00271.1"/>
    </source>
</evidence>
<dbReference type="Proteomes" id="UP000885672">
    <property type="component" value="Unassembled WGS sequence"/>
</dbReference>
<dbReference type="InterPro" id="IPR029061">
    <property type="entry name" value="THDP-binding"/>
</dbReference>
<name>A0A7V0T7I5_UNCW3</name>
<dbReference type="InterPro" id="IPR051457">
    <property type="entry name" value="2-oxoacid:Fd_oxidoreductase"/>
</dbReference>
<dbReference type="GO" id="GO:0045333">
    <property type="term" value="P:cellular respiration"/>
    <property type="evidence" value="ECO:0007669"/>
    <property type="project" value="UniProtKB-ARBA"/>
</dbReference>
<dbReference type="PANTHER" id="PTHR48084:SF4">
    <property type="entry name" value="2-OXOGLUTARATE OXIDOREDUCTASE SUBUNIT KORB"/>
    <property type="match status" value="1"/>
</dbReference>